<evidence type="ECO:0000313" key="3">
    <source>
        <dbReference type="EMBL" id="KAK5095881.1"/>
    </source>
</evidence>
<organism evidence="3 4">
    <name type="scientific">Lithohypha guttulata</name>
    <dbReference type="NCBI Taxonomy" id="1690604"/>
    <lineage>
        <taxon>Eukaryota</taxon>
        <taxon>Fungi</taxon>
        <taxon>Dikarya</taxon>
        <taxon>Ascomycota</taxon>
        <taxon>Pezizomycotina</taxon>
        <taxon>Eurotiomycetes</taxon>
        <taxon>Chaetothyriomycetidae</taxon>
        <taxon>Chaetothyriales</taxon>
        <taxon>Trichomeriaceae</taxon>
        <taxon>Lithohypha</taxon>
    </lineage>
</organism>
<dbReference type="CDD" id="cd00570">
    <property type="entry name" value="GST_N_family"/>
    <property type="match status" value="1"/>
</dbReference>
<keyword evidence="4" id="KW-1185">Reference proteome</keyword>
<reference evidence="3 4" key="1">
    <citation type="submission" date="2023-08" db="EMBL/GenBank/DDBJ databases">
        <title>Black Yeasts Isolated from many extreme environments.</title>
        <authorList>
            <person name="Coleine C."/>
            <person name="Stajich J.E."/>
            <person name="Selbmann L."/>
        </authorList>
    </citation>
    <scope>NUCLEOTIDE SEQUENCE [LARGE SCALE GENOMIC DNA]</scope>
    <source>
        <strain evidence="3 4">CCFEE 5885</strain>
    </source>
</reference>
<dbReference type="InterPro" id="IPR036249">
    <property type="entry name" value="Thioredoxin-like_sf"/>
</dbReference>
<evidence type="ECO:0000259" key="2">
    <source>
        <dbReference type="PROSITE" id="PS50405"/>
    </source>
</evidence>
<name>A0ABR0KGM2_9EURO</name>
<dbReference type="SUPFAM" id="SSF52833">
    <property type="entry name" value="Thioredoxin-like"/>
    <property type="match status" value="1"/>
</dbReference>
<evidence type="ECO:0008006" key="5">
    <source>
        <dbReference type="Google" id="ProtNLM"/>
    </source>
</evidence>
<evidence type="ECO:0000313" key="4">
    <source>
        <dbReference type="Proteomes" id="UP001345013"/>
    </source>
</evidence>
<comment type="caution">
    <text evidence="3">The sequence shown here is derived from an EMBL/GenBank/DDBJ whole genome shotgun (WGS) entry which is preliminary data.</text>
</comment>
<dbReference type="EMBL" id="JAVRRG010000025">
    <property type="protein sequence ID" value="KAK5095881.1"/>
    <property type="molecule type" value="Genomic_DNA"/>
</dbReference>
<dbReference type="Proteomes" id="UP001345013">
    <property type="component" value="Unassembled WGS sequence"/>
</dbReference>
<dbReference type="PROSITE" id="PS50405">
    <property type="entry name" value="GST_CTER"/>
    <property type="match status" value="1"/>
</dbReference>
<evidence type="ECO:0000259" key="1">
    <source>
        <dbReference type="PROSITE" id="PS50404"/>
    </source>
</evidence>
<sequence>MPAKLPPIALFGYDSSPFTQKIRLTLRLLQIPYTFVLVPSMMPRPVLVDNFNLTYRKIPVLAIGKELIIDTSLIVEWLHSDPRLRAYRKDEIVRTDGTSSGQEVHHDTRGRVLARLLSSHYTDRPLFRLTTGLIPSVVWRTSFGEDRASLIGHKLDADKLEKKVPKNLAGLDTFLSILEPLFADGGWVLGGNKPSTADVSLFYQLEWGESISRGQGIKDLTGGSTADGDGEGMREVFNKDRYPGLYAWFEKFRGYVEALPSVETRIERRDETGVDKIMKQLEKSERREKVPLLPTPNANLDALDERNGLVIGLKVSVAPQDTGQKHPTVGTLVGISPEEVVILPDVPEVGKKARIEGIRLHFPRVEFVVVPAKVVKAKL</sequence>
<dbReference type="InterPro" id="IPR036282">
    <property type="entry name" value="Glutathione-S-Trfase_C_sf"/>
</dbReference>
<dbReference type="InterPro" id="IPR010987">
    <property type="entry name" value="Glutathione-S-Trfase_C-like"/>
</dbReference>
<dbReference type="Pfam" id="PF25907">
    <property type="entry name" value="DUF7962"/>
    <property type="match status" value="1"/>
</dbReference>
<dbReference type="InterPro" id="IPR004045">
    <property type="entry name" value="Glutathione_S-Trfase_N"/>
</dbReference>
<dbReference type="Pfam" id="PF13417">
    <property type="entry name" value="GST_N_3"/>
    <property type="match status" value="1"/>
</dbReference>
<accession>A0ABR0KGM2</accession>
<feature type="domain" description="GST C-terminal" evidence="2">
    <location>
        <begin position="115"/>
        <end position="274"/>
    </location>
</feature>
<gene>
    <name evidence="3" type="ORF">LTR24_002845</name>
</gene>
<dbReference type="InterPro" id="IPR058268">
    <property type="entry name" value="DUF7962"/>
</dbReference>
<dbReference type="Gene3D" id="3.40.30.110">
    <property type="match status" value="2"/>
</dbReference>
<dbReference type="SUPFAM" id="SSF47616">
    <property type="entry name" value="GST C-terminal domain-like"/>
    <property type="match status" value="1"/>
</dbReference>
<dbReference type="PROSITE" id="PS50404">
    <property type="entry name" value="GST_NTER"/>
    <property type="match status" value="1"/>
</dbReference>
<feature type="domain" description="GST N-terminal" evidence="1">
    <location>
        <begin position="6"/>
        <end position="86"/>
    </location>
</feature>
<protein>
    <recommendedName>
        <fullName evidence="5">GST N-terminal domain-containing protein</fullName>
    </recommendedName>
</protein>
<proteinExistence type="predicted"/>